<gene>
    <name evidence="2" type="ORF">D7294_26785</name>
</gene>
<evidence type="ECO:0008006" key="4">
    <source>
        <dbReference type="Google" id="ProtNLM"/>
    </source>
</evidence>
<feature type="chain" id="PRO_5017278799" description="Secreted protein" evidence="1">
    <location>
        <begin position="30"/>
        <end position="258"/>
    </location>
</feature>
<dbReference type="EMBL" id="RBAL01000022">
    <property type="protein sequence ID" value="RKN37762.1"/>
    <property type="molecule type" value="Genomic_DNA"/>
</dbReference>
<feature type="signal peptide" evidence="1">
    <location>
        <begin position="1"/>
        <end position="29"/>
    </location>
</feature>
<dbReference type="RefSeq" id="WP_120684265.1">
    <property type="nucleotide sequence ID" value="NZ_RBAL01000022.1"/>
</dbReference>
<evidence type="ECO:0000313" key="2">
    <source>
        <dbReference type="EMBL" id="RKN37762.1"/>
    </source>
</evidence>
<protein>
    <recommendedName>
        <fullName evidence="4">Secreted protein</fullName>
    </recommendedName>
</protein>
<reference evidence="2 3" key="1">
    <citation type="journal article" date="2014" name="Int. J. Syst. Evol. Microbiol.">
        <title>Streptomyces hoynatensis sp. nov., isolated from deep marine sediment.</title>
        <authorList>
            <person name="Veyisoglu A."/>
            <person name="Sahin N."/>
        </authorList>
    </citation>
    <scope>NUCLEOTIDE SEQUENCE [LARGE SCALE GENOMIC DNA]</scope>
    <source>
        <strain evidence="2 3">KCTC 29097</strain>
    </source>
</reference>
<keyword evidence="1" id="KW-0732">Signal</keyword>
<accession>A0A3A9YP30</accession>
<dbReference type="Proteomes" id="UP000272474">
    <property type="component" value="Unassembled WGS sequence"/>
</dbReference>
<dbReference type="OrthoDB" id="4169781at2"/>
<proteinExistence type="predicted"/>
<dbReference type="AlphaFoldDB" id="A0A3A9YP30"/>
<name>A0A3A9YP30_9ACTN</name>
<keyword evidence="3" id="KW-1185">Reference proteome</keyword>
<comment type="caution">
    <text evidence="2">The sequence shown here is derived from an EMBL/GenBank/DDBJ whole genome shotgun (WGS) entry which is preliminary data.</text>
</comment>
<organism evidence="2 3">
    <name type="scientific">Streptomyces hoynatensis</name>
    <dbReference type="NCBI Taxonomy" id="1141874"/>
    <lineage>
        <taxon>Bacteria</taxon>
        <taxon>Bacillati</taxon>
        <taxon>Actinomycetota</taxon>
        <taxon>Actinomycetes</taxon>
        <taxon>Kitasatosporales</taxon>
        <taxon>Streptomycetaceae</taxon>
        <taxon>Streptomyces</taxon>
    </lineage>
</organism>
<sequence length="258" mass="26564">MRRRAQTAALAALVTLALLLFGGPTAARAQQAAGCEPDISLDTESGLGTLLTLIDQVRARGGGDAEVDRALAQRACLVRPLAGGGGGIPHVDGLTVAAPDLYTIAVVDGVDRWVAITDWSFTTLPAAPMTGNQAVATWFDVPVNPVLQVVHHSGLTSQYPNTSSEEAADVNEHGVGFLIAPQKSATDMNVATGRSALVFEGSGPCTELTARAAFAHTWNDTSIGSLGITSTGPAIGWTDTVDRAVNYSSPTRVSGVCG</sequence>
<evidence type="ECO:0000313" key="3">
    <source>
        <dbReference type="Proteomes" id="UP000272474"/>
    </source>
</evidence>
<evidence type="ECO:0000256" key="1">
    <source>
        <dbReference type="SAM" id="SignalP"/>
    </source>
</evidence>